<dbReference type="Proteomes" id="UP000191055">
    <property type="component" value="Unassembled WGS sequence"/>
</dbReference>
<name>A0A1T5GPM6_9BACT</name>
<dbReference type="AlphaFoldDB" id="A0A1T5GPM6"/>
<evidence type="ECO:0000313" key="2">
    <source>
        <dbReference type="Proteomes" id="UP000191055"/>
    </source>
</evidence>
<dbReference type="EMBL" id="FUYV01000010">
    <property type="protein sequence ID" value="SKC10382.1"/>
    <property type="molecule type" value="Genomic_DNA"/>
</dbReference>
<organism evidence="1 2">
    <name type="scientific">Alkalitalea saponilacus</name>
    <dbReference type="NCBI Taxonomy" id="889453"/>
    <lineage>
        <taxon>Bacteria</taxon>
        <taxon>Pseudomonadati</taxon>
        <taxon>Bacteroidota</taxon>
        <taxon>Bacteroidia</taxon>
        <taxon>Marinilabiliales</taxon>
        <taxon>Marinilabiliaceae</taxon>
        <taxon>Alkalitalea</taxon>
    </lineage>
</organism>
<dbReference type="OrthoDB" id="614750at2"/>
<keyword evidence="2" id="KW-1185">Reference proteome</keyword>
<proteinExistence type="predicted"/>
<accession>A0A1T5GPM6</accession>
<sequence length="191" mass="21709">MKEALPKDRKIIHVFKEKPILIPAFPDDPECLRLVALLEEEMSYYVYMYQLPDGTLTIYDENFNPSLANNEVKTSLNTISNLQFSLSGNTTGQAQTATLHALNLWSEQLFGNVPVDINVRLISMGTYVLGSSYRTPSHLIDGVFYPSPLANQKLGYNFSTQRDIRIEMNSDFTWYFGLDGNTSGYDWVTIM</sequence>
<gene>
    <name evidence="1" type="ORF">SAMN03080601_01916</name>
</gene>
<evidence type="ECO:0000313" key="1">
    <source>
        <dbReference type="EMBL" id="SKC10382.1"/>
    </source>
</evidence>
<reference evidence="1 2" key="1">
    <citation type="submission" date="2017-02" db="EMBL/GenBank/DDBJ databases">
        <authorList>
            <person name="Peterson S.W."/>
        </authorList>
    </citation>
    <scope>NUCLEOTIDE SEQUENCE [LARGE SCALE GENOMIC DNA]</scope>
    <source>
        <strain evidence="1 2">DSM 24412</strain>
    </source>
</reference>
<protein>
    <submittedName>
        <fullName evidence="1">Uncharacterized protein</fullName>
    </submittedName>
</protein>
<dbReference type="RefSeq" id="WP_079557660.1">
    <property type="nucleotide sequence ID" value="NZ_CP021904.1"/>
</dbReference>
<dbReference type="STRING" id="889453.SAMN03080601_01916"/>
<dbReference type="KEGG" id="asx:CDL62_03270"/>